<dbReference type="Proteomes" id="UP000540656">
    <property type="component" value="Unassembled WGS sequence"/>
</dbReference>
<proteinExistence type="inferred from homology"/>
<reference evidence="5 6" key="1">
    <citation type="submission" date="2020-07" db="EMBL/GenBank/DDBJ databases">
        <title>Sequencing the genomes of 1000 actinobacteria strains.</title>
        <authorList>
            <person name="Klenk H.-P."/>
        </authorList>
    </citation>
    <scope>NUCLEOTIDE SEQUENCE [LARGE SCALE GENOMIC DNA]</scope>
    <source>
        <strain evidence="5 6">DSM 23819</strain>
    </source>
</reference>
<comment type="similarity">
    <text evidence="1">Belongs to the non-flavoprotein flavin reductase family.</text>
</comment>
<dbReference type="SMART" id="SM00903">
    <property type="entry name" value="Flavin_Reduct"/>
    <property type="match status" value="1"/>
</dbReference>
<dbReference type="EMBL" id="JACCAA010000001">
    <property type="protein sequence ID" value="NYG59836.1"/>
    <property type="molecule type" value="Genomic_DNA"/>
</dbReference>
<evidence type="ECO:0000256" key="1">
    <source>
        <dbReference type="ARBA" id="ARBA00008898"/>
    </source>
</evidence>
<dbReference type="InterPro" id="IPR012349">
    <property type="entry name" value="Split_barrel_FMN-bd"/>
</dbReference>
<sequence length="147" mass="15678">MAHMAAPVSVITAARDGVGSGATVSALMSLSMTPEMLVVALDRTSATLEVIRNSRRFGVNILAVDQLDLAMHFASKVPEKFADLAWHLESGVPRLAGVSGWVRCTVERIQPGGDHVLVSGLVETAHHDPAQSPMTYHGRTFGTHAPR</sequence>
<dbReference type="GO" id="GO:0042602">
    <property type="term" value="F:riboflavin reductase (NADPH) activity"/>
    <property type="evidence" value="ECO:0007669"/>
    <property type="project" value="TreeGrafter"/>
</dbReference>
<dbReference type="InterPro" id="IPR050268">
    <property type="entry name" value="NADH-dep_flavin_reductase"/>
</dbReference>
<evidence type="ECO:0000256" key="3">
    <source>
        <dbReference type="SAM" id="MobiDB-lite"/>
    </source>
</evidence>
<dbReference type="AlphaFoldDB" id="A0A7Y9S230"/>
<evidence type="ECO:0000259" key="4">
    <source>
        <dbReference type="SMART" id="SM00903"/>
    </source>
</evidence>
<organism evidence="5 6">
    <name type="scientific">Nocardioides daedukensis</name>
    <dbReference type="NCBI Taxonomy" id="634462"/>
    <lineage>
        <taxon>Bacteria</taxon>
        <taxon>Bacillati</taxon>
        <taxon>Actinomycetota</taxon>
        <taxon>Actinomycetes</taxon>
        <taxon>Propionibacteriales</taxon>
        <taxon>Nocardioidaceae</taxon>
        <taxon>Nocardioides</taxon>
    </lineage>
</organism>
<protein>
    <submittedName>
        <fullName evidence="5">Flavin reductase (DIM6/NTAB) family NADH-FMN oxidoreductase RutF</fullName>
    </submittedName>
</protein>
<keyword evidence="2" id="KW-0560">Oxidoreductase</keyword>
<evidence type="ECO:0000256" key="2">
    <source>
        <dbReference type="ARBA" id="ARBA00023002"/>
    </source>
</evidence>
<feature type="domain" description="Flavin reductase like" evidence="4">
    <location>
        <begin position="1"/>
        <end position="143"/>
    </location>
</feature>
<dbReference type="GO" id="GO:0010181">
    <property type="term" value="F:FMN binding"/>
    <property type="evidence" value="ECO:0007669"/>
    <property type="project" value="InterPro"/>
</dbReference>
<dbReference type="RefSeq" id="WP_179502845.1">
    <property type="nucleotide sequence ID" value="NZ_JACCAA010000001.1"/>
</dbReference>
<gene>
    <name evidence="5" type="ORF">BJ980_002759</name>
</gene>
<dbReference type="PANTHER" id="PTHR30466:SF11">
    <property type="entry name" value="FLAVIN-DEPENDENT MONOOXYGENASE, REDUCTASE SUBUNIT HSAB"/>
    <property type="match status" value="1"/>
</dbReference>
<accession>A0A7Y9S230</accession>
<feature type="region of interest" description="Disordered" evidence="3">
    <location>
        <begin position="128"/>
        <end position="147"/>
    </location>
</feature>
<name>A0A7Y9S230_9ACTN</name>
<keyword evidence="6" id="KW-1185">Reference proteome</keyword>
<dbReference type="Pfam" id="PF01613">
    <property type="entry name" value="Flavin_Reduct"/>
    <property type="match status" value="1"/>
</dbReference>
<dbReference type="PANTHER" id="PTHR30466">
    <property type="entry name" value="FLAVIN REDUCTASE"/>
    <property type="match status" value="1"/>
</dbReference>
<dbReference type="Gene3D" id="2.30.110.10">
    <property type="entry name" value="Electron Transport, Fmn-binding Protein, Chain A"/>
    <property type="match status" value="1"/>
</dbReference>
<dbReference type="InterPro" id="IPR002563">
    <property type="entry name" value="Flavin_Rdtase-like_dom"/>
</dbReference>
<comment type="caution">
    <text evidence="5">The sequence shown here is derived from an EMBL/GenBank/DDBJ whole genome shotgun (WGS) entry which is preliminary data.</text>
</comment>
<dbReference type="SUPFAM" id="SSF50475">
    <property type="entry name" value="FMN-binding split barrel"/>
    <property type="match status" value="1"/>
</dbReference>
<evidence type="ECO:0000313" key="6">
    <source>
        <dbReference type="Proteomes" id="UP000540656"/>
    </source>
</evidence>
<evidence type="ECO:0000313" key="5">
    <source>
        <dbReference type="EMBL" id="NYG59836.1"/>
    </source>
</evidence>